<dbReference type="Proteomes" id="UP000236621">
    <property type="component" value="Unassembled WGS sequence"/>
</dbReference>
<evidence type="ECO:0000256" key="5">
    <source>
        <dbReference type="ARBA" id="ARBA00023306"/>
    </source>
</evidence>
<feature type="domain" description="Anaphase-promoting complex subunit 4-like WD40" evidence="6">
    <location>
        <begin position="36"/>
        <end position="130"/>
    </location>
</feature>
<evidence type="ECO:0000256" key="4">
    <source>
        <dbReference type="ARBA" id="ARBA00022786"/>
    </source>
</evidence>
<dbReference type="GO" id="GO:0051301">
    <property type="term" value="P:cell division"/>
    <property type="evidence" value="ECO:0007669"/>
    <property type="project" value="UniProtKB-KW"/>
</dbReference>
<gene>
    <name evidence="8" type="ORF">TCAP_05354</name>
</gene>
<evidence type="ECO:0000256" key="1">
    <source>
        <dbReference type="ARBA" id="ARBA00016067"/>
    </source>
</evidence>
<dbReference type="InterPro" id="IPR024977">
    <property type="entry name" value="Apc4-like_WD40_dom"/>
</dbReference>
<keyword evidence="4" id="KW-0833">Ubl conjugation pathway</keyword>
<dbReference type="PANTHER" id="PTHR13260">
    <property type="entry name" value="ANAPHASE PROMOTING COMPLEX SUBUNIT 4 APC4"/>
    <property type="match status" value="1"/>
</dbReference>
<proteinExistence type="predicted"/>
<keyword evidence="5" id="KW-0131">Cell cycle</keyword>
<dbReference type="GO" id="GO:0031145">
    <property type="term" value="P:anaphase-promoting complex-dependent catabolic process"/>
    <property type="evidence" value="ECO:0007669"/>
    <property type="project" value="InterPro"/>
</dbReference>
<protein>
    <recommendedName>
        <fullName evidence="1">Anaphase-promoting complex subunit 4</fullName>
    </recommendedName>
</protein>
<evidence type="ECO:0000313" key="9">
    <source>
        <dbReference type="Proteomes" id="UP000236621"/>
    </source>
</evidence>
<dbReference type="STRING" id="45235.A0A2K3QAY9"/>
<dbReference type="Pfam" id="PF12894">
    <property type="entry name" value="ANAPC4_WD40"/>
    <property type="match status" value="1"/>
</dbReference>
<feature type="domain" description="Anaphase-promoting complex subunit 4 long" evidence="7">
    <location>
        <begin position="283"/>
        <end position="384"/>
    </location>
</feature>
<dbReference type="InterPro" id="IPR024790">
    <property type="entry name" value="APC4_long_dom"/>
</dbReference>
<comment type="caution">
    <text evidence="8">The sequence shown here is derived from an EMBL/GenBank/DDBJ whole genome shotgun (WGS) entry which is preliminary data.</text>
</comment>
<keyword evidence="2" id="KW-0132">Cell division</keyword>
<accession>A0A2K3QAY9</accession>
<organism evidence="8 9">
    <name type="scientific">Tolypocladium capitatum</name>
    <dbReference type="NCBI Taxonomy" id="45235"/>
    <lineage>
        <taxon>Eukaryota</taxon>
        <taxon>Fungi</taxon>
        <taxon>Dikarya</taxon>
        <taxon>Ascomycota</taxon>
        <taxon>Pezizomycotina</taxon>
        <taxon>Sordariomycetes</taxon>
        <taxon>Hypocreomycetidae</taxon>
        <taxon>Hypocreales</taxon>
        <taxon>Ophiocordycipitaceae</taxon>
        <taxon>Tolypocladium</taxon>
    </lineage>
</organism>
<dbReference type="InterPro" id="IPR024789">
    <property type="entry name" value="APC4"/>
</dbReference>
<dbReference type="GO" id="GO:0034399">
    <property type="term" value="C:nuclear periphery"/>
    <property type="evidence" value="ECO:0007669"/>
    <property type="project" value="TreeGrafter"/>
</dbReference>
<dbReference type="Pfam" id="PF12896">
    <property type="entry name" value="ANAPC4"/>
    <property type="match status" value="2"/>
</dbReference>
<keyword evidence="3" id="KW-0498">Mitosis</keyword>
<dbReference type="Gene3D" id="2.130.10.10">
    <property type="entry name" value="YVTN repeat-like/Quinoprotein amine dehydrogenase"/>
    <property type="match status" value="1"/>
</dbReference>
<dbReference type="OrthoDB" id="2110451at2759"/>
<dbReference type="EMBL" id="NRSZ01000851">
    <property type="protein sequence ID" value="PNY24707.1"/>
    <property type="molecule type" value="Genomic_DNA"/>
</dbReference>
<name>A0A2K3QAY9_9HYPO</name>
<keyword evidence="9" id="KW-1185">Reference proteome</keyword>
<dbReference type="AlphaFoldDB" id="A0A2K3QAY9"/>
<dbReference type="GO" id="GO:0070979">
    <property type="term" value="P:protein K11-linked ubiquitination"/>
    <property type="evidence" value="ECO:0007669"/>
    <property type="project" value="TreeGrafter"/>
</dbReference>
<feature type="domain" description="Anaphase-promoting complex subunit 4 long" evidence="7">
    <location>
        <begin position="400"/>
        <end position="503"/>
    </location>
</feature>
<dbReference type="InterPro" id="IPR015943">
    <property type="entry name" value="WD40/YVTN_repeat-like_dom_sf"/>
</dbReference>
<evidence type="ECO:0000256" key="3">
    <source>
        <dbReference type="ARBA" id="ARBA00022776"/>
    </source>
</evidence>
<evidence type="ECO:0000259" key="7">
    <source>
        <dbReference type="Pfam" id="PF12896"/>
    </source>
</evidence>
<dbReference type="GO" id="GO:0005680">
    <property type="term" value="C:anaphase-promoting complex"/>
    <property type="evidence" value="ECO:0007669"/>
    <property type="project" value="InterPro"/>
</dbReference>
<sequence>MRHDFRARRMAQAKQLSLFSEIEIESRAPNGFPVSCPTLDLATTWDGDGRNLYIYRPPGQAVSKIHQVGPPGEKAPEAVTVTWKPDGQFLAVGWSDGVVRLMGLENNRAAHHIPVCENSQRRITHIGWASSNITSRASKPVSSRLKESILEEWSRRGEELPVDLPQELTFLEVDTTLPKISPLPSGSAGADEDSILFTMRTGIQFLFQTPKREEYDQVNVMVVGTDDGKLQLSIYDSFVIGTFQCPTMSPFEASQMVYHASNPQVPTHALVLADKATDPNELHLVPMDLPFISSSPINLSLLASKLTTLQKLLRYIKQTQLHMLVEWKNARELPSRFLRSVQGDLEQMQSGPRGIVPALYHTVVTGHAYEPVREWLVDSLTERVGLKSPTAVLHRCSPVDKGHKRWDKAVVVGLGNLRSLIHENFLPALERCAIILSRLRGLAQFYDTRDDIGFSVSQIGRVMDIIGCLTLVGHKALTHIMDELEHFAAFSTWLRFQIDRFATTSTDELTEKEATMDCGRVLTYIERYLTRSPLDVFFDDISKEDYSKDWEHCEGGPSLLDMLDRQLRRQEDGQPYMRALPHVDFLVNYMNGWSGRIFKDISEAKKRSVRFGKPVRLSVGRPVSKMDIKLCEAKQGGTIYAALASKAADDNKVYIFRAGIDIINGISTNHPVTSCCIVLAGRKLIDIKFLNDDTLLLICSKPDNTSVIVSVPVQSGRLPYGPYDADKPDDVDGVPVEGFDEYRLPAEQAMRPVKMEVHDRSDLRGEVPARICLLGSNRTTWRTFSIPP</sequence>
<evidence type="ECO:0000256" key="2">
    <source>
        <dbReference type="ARBA" id="ARBA00022618"/>
    </source>
</evidence>
<dbReference type="PANTHER" id="PTHR13260:SF0">
    <property type="entry name" value="ANAPHASE-PROMOTING COMPLEX SUBUNIT 4"/>
    <property type="match status" value="1"/>
</dbReference>
<dbReference type="SUPFAM" id="SSF69322">
    <property type="entry name" value="Tricorn protease domain 2"/>
    <property type="match status" value="1"/>
</dbReference>
<reference evidence="8 9" key="1">
    <citation type="submission" date="2017-08" db="EMBL/GenBank/DDBJ databases">
        <title>Harnessing the power of phylogenomics to disentangle the directionality and signatures of interkingdom host jumping in the parasitic fungal genus Tolypocladium.</title>
        <authorList>
            <person name="Quandt C.A."/>
            <person name="Patterson W."/>
            <person name="Spatafora J.W."/>
        </authorList>
    </citation>
    <scope>NUCLEOTIDE SEQUENCE [LARGE SCALE GENOMIC DNA]</scope>
    <source>
        <strain evidence="8 9">CBS 113982</strain>
    </source>
</reference>
<evidence type="ECO:0000259" key="6">
    <source>
        <dbReference type="Pfam" id="PF12894"/>
    </source>
</evidence>
<evidence type="ECO:0000313" key="8">
    <source>
        <dbReference type="EMBL" id="PNY24707.1"/>
    </source>
</evidence>